<dbReference type="PANTHER" id="PTHR30344">
    <property type="entry name" value="6-PHOSPHOGLUCONOLACTONASE-RELATED"/>
    <property type="match status" value="1"/>
</dbReference>
<accession>A0A917IJZ9</accession>
<evidence type="ECO:0008006" key="5">
    <source>
        <dbReference type="Google" id="ProtNLM"/>
    </source>
</evidence>
<evidence type="ECO:0000313" key="4">
    <source>
        <dbReference type="Proteomes" id="UP000657592"/>
    </source>
</evidence>
<dbReference type="GO" id="GO:0017057">
    <property type="term" value="F:6-phosphogluconolactonase activity"/>
    <property type="evidence" value="ECO:0007669"/>
    <property type="project" value="TreeGrafter"/>
</dbReference>
<dbReference type="Gene3D" id="2.130.10.10">
    <property type="entry name" value="YVTN repeat-like/Quinoprotein amine dehydrogenase"/>
    <property type="match status" value="2"/>
</dbReference>
<evidence type="ECO:0000313" key="3">
    <source>
        <dbReference type="EMBL" id="GGH51431.1"/>
    </source>
</evidence>
<dbReference type="InterPro" id="IPR019405">
    <property type="entry name" value="Lactonase_7-beta_prop"/>
</dbReference>
<dbReference type="AlphaFoldDB" id="A0A917IJZ9"/>
<dbReference type="SUPFAM" id="SSF51004">
    <property type="entry name" value="C-terminal (heme d1) domain of cytochrome cd1-nitrite reductase"/>
    <property type="match status" value="1"/>
</dbReference>
<reference evidence="3" key="2">
    <citation type="submission" date="2020-09" db="EMBL/GenBank/DDBJ databases">
        <authorList>
            <person name="Sun Q."/>
            <person name="Zhou Y."/>
        </authorList>
    </citation>
    <scope>NUCLEOTIDE SEQUENCE</scope>
    <source>
        <strain evidence="3">CGMCC 1.15794</strain>
    </source>
</reference>
<dbReference type="RefSeq" id="WP_188757289.1">
    <property type="nucleotide sequence ID" value="NZ_BMJY01000027.1"/>
</dbReference>
<dbReference type="EMBL" id="BMJY01000027">
    <property type="protein sequence ID" value="GGH51431.1"/>
    <property type="molecule type" value="Genomic_DNA"/>
</dbReference>
<comment type="caution">
    <text evidence="3">The sequence shown here is derived from an EMBL/GenBank/DDBJ whole genome shotgun (WGS) entry which is preliminary data.</text>
</comment>
<comment type="similarity">
    <text evidence="1">Belongs to the cycloisomerase 2 family.</text>
</comment>
<evidence type="ECO:0000256" key="1">
    <source>
        <dbReference type="ARBA" id="ARBA00005564"/>
    </source>
</evidence>
<name>A0A917IJZ9_9MICO</name>
<protein>
    <recommendedName>
        <fullName evidence="5">3-carboxymuconate cyclase</fullName>
    </recommendedName>
</protein>
<dbReference type="InterPro" id="IPR011048">
    <property type="entry name" value="Haem_d1_sf"/>
</dbReference>
<dbReference type="InterPro" id="IPR050282">
    <property type="entry name" value="Cycloisomerase_2"/>
</dbReference>
<dbReference type="Proteomes" id="UP000657592">
    <property type="component" value="Unassembled WGS sequence"/>
</dbReference>
<organism evidence="3 4">
    <name type="scientific">Microbacterium album</name>
    <dbReference type="NCBI Taxonomy" id="2053191"/>
    <lineage>
        <taxon>Bacteria</taxon>
        <taxon>Bacillati</taxon>
        <taxon>Actinomycetota</taxon>
        <taxon>Actinomycetes</taxon>
        <taxon>Micrococcales</taxon>
        <taxon>Microbacteriaceae</taxon>
        <taxon>Microbacterium</taxon>
    </lineage>
</organism>
<proteinExistence type="inferred from homology"/>
<gene>
    <name evidence="3" type="ORF">GCM10010921_30840</name>
</gene>
<sequence>MRFWIGARGVDLGGEARGIMAATAGDADSPLASGPLALAGDAVAAPSPSWLAPHPALDVVYAALEGQGRVAAFRRTGEATLTPLGSPVEAGEAVCHVAVAPDGSHLVAACWGDGKVVHIALDGAGRLGTRTEAAAASDPYDIARPAGSGVADLVDGQDGVADLRELVDRGVDASQLAALLAGSTSPSSSGIRPDADLNDILAMLGQSRDPFDDPAVRDIVRSGASAPEPPLAGAMTLGGAAANEQDEPRVTRAHCSLHLPGGRLVTTDLGFDLVRFWRASPRGLALDHEVALPLGVGPRHLLLHPSGHLYVVTEYSSEVFVLREGPDGRWSLRSGIAASPASQPGDTAAEIARSRDGVFLYTGLRGSDTIAVLRVRGEGDSLEHVALAESGIRTPRHHAVVRDTILVAGQGSHEVASLGIDERTGVPGPVRHRLAVPTPQHILPVR</sequence>
<keyword evidence="4" id="KW-1185">Reference proteome</keyword>
<evidence type="ECO:0000256" key="2">
    <source>
        <dbReference type="SAM" id="MobiDB-lite"/>
    </source>
</evidence>
<dbReference type="PANTHER" id="PTHR30344:SF1">
    <property type="entry name" value="6-PHOSPHOGLUCONOLACTONASE"/>
    <property type="match status" value="1"/>
</dbReference>
<feature type="region of interest" description="Disordered" evidence="2">
    <location>
        <begin position="223"/>
        <end position="247"/>
    </location>
</feature>
<reference evidence="3" key="1">
    <citation type="journal article" date="2014" name="Int. J. Syst. Evol. Microbiol.">
        <title>Complete genome sequence of Corynebacterium casei LMG S-19264T (=DSM 44701T), isolated from a smear-ripened cheese.</title>
        <authorList>
            <consortium name="US DOE Joint Genome Institute (JGI-PGF)"/>
            <person name="Walter F."/>
            <person name="Albersmeier A."/>
            <person name="Kalinowski J."/>
            <person name="Ruckert C."/>
        </authorList>
    </citation>
    <scope>NUCLEOTIDE SEQUENCE</scope>
    <source>
        <strain evidence="3">CGMCC 1.15794</strain>
    </source>
</reference>
<dbReference type="Pfam" id="PF10282">
    <property type="entry name" value="Lactonase"/>
    <property type="match status" value="2"/>
</dbReference>
<feature type="compositionally biased region" description="Low complexity" evidence="2">
    <location>
        <begin position="231"/>
        <end position="242"/>
    </location>
</feature>
<dbReference type="InterPro" id="IPR015943">
    <property type="entry name" value="WD40/YVTN_repeat-like_dom_sf"/>
</dbReference>